<feature type="transmembrane region" description="Helical" evidence="16">
    <location>
        <begin position="2409"/>
        <end position="2434"/>
    </location>
</feature>
<gene>
    <name evidence="18" type="ORF">LOTGIDRAFT_174335</name>
</gene>
<feature type="domain" description="Cadherin" evidence="17">
    <location>
        <begin position="691"/>
        <end position="799"/>
    </location>
</feature>
<feature type="region of interest" description="Disordered" evidence="15">
    <location>
        <begin position="2486"/>
        <end position="2511"/>
    </location>
</feature>
<evidence type="ECO:0000259" key="17">
    <source>
        <dbReference type="PROSITE" id="PS50268"/>
    </source>
</evidence>
<evidence type="ECO:0000256" key="4">
    <source>
        <dbReference type="ARBA" id="ARBA00022692"/>
    </source>
</evidence>
<dbReference type="FunFam" id="2.60.40.60:FF:000123">
    <property type="entry name" value="Protocadherin beta 4"/>
    <property type="match status" value="2"/>
</dbReference>
<comment type="subcellular location">
    <subcellularLocation>
        <location evidence="1">Cell membrane</location>
        <topology evidence="1">Single-pass type I membrane protein</topology>
    </subcellularLocation>
</comment>
<dbReference type="PANTHER" id="PTHR24025:SF28">
    <property type="entry name" value="PUTATIVE-RELATED"/>
    <property type="match status" value="1"/>
</dbReference>
<dbReference type="FunFam" id="2.60.40.60:FF:000032">
    <property type="entry name" value="FAT atypical cadherin 1"/>
    <property type="match status" value="1"/>
</dbReference>
<feature type="domain" description="Cadherin" evidence="17">
    <location>
        <begin position="800"/>
        <end position="905"/>
    </location>
</feature>
<dbReference type="STRING" id="225164.V4AX38"/>
<dbReference type="SMART" id="SM00112">
    <property type="entry name" value="CA"/>
    <property type="match status" value="22"/>
</dbReference>
<feature type="domain" description="Cadherin" evidence="17">
    <location>
        <begin position="1651"/>
        <end position="1757"/>
    </location>
</feature>
<dbReference type="FunFam" id="2.60.40.60:FF:000080">
    <property type="entry name" value="FAT atypical cadherin 1"/>
    <property type="match status" value="1"/>
</dbReference>
<reference evidence="18 19" key="1">
    <citation type="journal article" date="2013" name="Nature">
        <title>Insights into bilaterian evolution from three spiralian genomes.</title>
        <authorList>
            <person name="Simakov O."/>
            <person name="Marletaz F."/>
            <person name="Cho S.J."/>
            <person name="Edsinger-Gonzales E."/>
            <person name="Havlak P."/>
            <person name="Hellsten U."/>
            <person name="Kuo D.H."/>
            <person name="Larsson T."/>
            <person name="Lv J."/>
            <person name="Arendt D."/>
            <person name="Savage R."/>
            <person name="Osoegawa K."/>
            <person name="de Jong P."/>
            <person name="Grimwood J."/>
            <person name="Chapman J.A."/>
            <person name="Shapiro H."/>
            <person name="Aerts A."/>
            <person name="Otillar R.P."/>
            <person name="Terry A.Y."/>
            <person name="Boore J.L."/>
            <person name="Grigoriev I.V."/>
            <person name="Lindberg D.R."/>
            <person name="Seaver E.C."/>
            <person name="Weisblat D.A."/>
            <person name="Putnam N.H."/>
            <person name="Rokhsar D.S."/>
        </authorList>
    </citation>
    <scope>NUCLEOTIDE SEQUENCE [LARGE SCALE GENOMIC DNA]</scope>
</reference>
<keyword evidence="11 16" id="KW-0472">Membrane</keyword>
<dbReference type="GO" id="GO:0005911">
    <property type="term" value="C:cell-cell junction"/>
    <property type="evidence" value="ECO:0007669"/>
    <property type="project" value="TreeGrafter"/>
</dbReference>
<feature type="domain" description="Cadherin" evidence="17">
    <location>
        <begin position="1130"/>
        <end position="1234"/>
    </location>
</feature>
<feature type="domain" description="Cadherin" evidence="17">
    <location>
        <begin position="2068"/>
        <end position="2179"/>
    </location>
</feature>
<keyword evidence="3" id="KW-0245">EGF-like domain</keyword>
<feature type="domain" description="Cadherin" evidence="17">
    <location>
        <begin position="914"/>
        <end position="1021"/>
    </location>
</feature>
<feature type="domain" description="Cadherin" evidence="17">
    <location>
        <begin position="1858"/>
        <end position="1962"/>
    </location>
</feature>
<feature type="domain" description="Cadherin" evidence="17">
    <location>
        <begin position="1235"/>
        <end position="1336"/>
    </location>
</feature>
<evidence type="ECO:0000256" key="3">
    <source>
        <dbReference type="ARBA" id="ARBA00022536"/>
    </source>
</evidence>
<feature type="domain" description="Cadherin" evidence="17">
    <location>
        <begin position="87"/>
        <end position="170"/>
    </location>
</feature>
<dbReference type="PANTHER" id="PTHR24025">
    <property type="entry name" value="DESMOGLEIN FAMILY MEMBER"/>
    <property type="match status" value="1"/>
</dbReference>
<dbReference type="FunFam" id="2.60.40.60:FF:000020">
    <property type="entry name" value="Dachsous cadherin-related 1b"/>
    <property type="match status" value="8"/>
</dbReference>
<keyword evidence="9" id="KW-0130">Cell adhesion</keyword>
<dbReference type="HOGENOM" id="CLU_000265_0_0_1"/>
<evidence type="ECO:0000256" key="16">
    <source>
        <dbReference type="SAM" id="Phobius"/>
    </source>
</evidence>
<protein>
    <recommendedName>
        <fullName evidence="17">Cadherin domain-containing protein</fullName>
    </recommendedName>
</protein>
<dbReference type="CTD" id="20242704"/>
<dbReference type="InterPro" id="IPR015919">
    <property type="entry name" value="Cadherin-like_sf"/>
</dbReference>
<evidence type="ECO:0000256" key="6">
    <source>
        <dbReference type="ARBA" id="ARBA00022729"/>
    </source>
</evidence>
<evidence type="ECO:0000256" key="13">
    <source>
        <dbReference type="ARBA" id="ARBA00023180"/>
    </source>
</evidence>
<keyword evidence="6" id="KW-0732">Signal</keyword>
<dbReference type="PROSITE" id="PS50268">
    <property type="entry name" value="CADHERIN_2"/>
    <property type="match status" value="22"/>
</dbReference>
<keyword evidence="10 16" id="KW-1133">Transmembrane helix</keyword>
<evidence type="ECO:0000313" key="19">
    <source>
        <dbReference type="Proteomes" id="UP000030746"/>
    </source>
</evidence>
<dbReference type="GO" id="GO:0005886">
    <property type="term" value="C:plasma membrane"/>
    <property type="evidence" value="ECO:0007669"/>
    <property type="project" value="UniProtKB-SubCell"/>
</dbReference>
<feature type="domain" description="Cadherin" evidence="17">
    <location>
        <begin position="2283"/>
        <end position="2401"/>
    </location>
</feature>
<dbReference type="GeneID" id="20242704"/>
<feature type="region of interest" description="Disordered" evidence="15">
    <location>
        <begin position="2569"/>
        <end position="2598"/>
    </location>
</feature>
<feature type="compositionally biased region" description="Low complexity" evidence="15">
    <location>
        <begin position="2719"/>
        <end position="2740"/>
    </location>
</feature>
<dbReference type="FunFam" id="2.60.40.60:FF:000033">
    <property type="entry name" value="FAT atypical cadherin 1"/>
    <property type="match status" value="1"/>
</dbReference>
<feature type="domain" description="Cadherin" evidence="17">
    <location>
        <begin position="1021"/>
        <end position="1129"/>
    </location>
</feature>
<dbReference type="OMA" id="STCQIRI"/>
<feature type="compositionally biased region" description="Polar residues" evidence="15">
    <location>
        <begin position="2779"/>
        <end position="2802"/>
    </location>
</feature>
<accession>V4AX38</accession>
<evidence type="ECO:0000256" key="7">
    <source>
        <dbReference type="ARBA" id="ARBA00022737"/>
    </source>
</evidence>
<dbReference type="PROSITE" id="PS00232">
    <property type="entry name" value="CADHERIN_1"/>
    <property type="match status" value="12"/>
</dbReference>
<sequence>MTVVHKTVDPVHMTVVHKTVDPVHRTVVHKTVDPVHMTVVHKTVDPVHRTVVHKTVDPVHQTVVPVHQTVLKVLEKVFFCYYHDKFQVSATDPECGKTAPVKYFPTGASDLPSVFTLDESTGQICIQSNLDYETTYSYNFLVKAVDLDGLQTTTAIKITVTDVNDNKPVFDPSSYKVNVEEDFSVGKTILNVQAQDQDSGFFGDVLYTIETGNSQGYFDIDRTSGVISLAKSLPNVERTYQLLIQASDGDGVESTNPATVIISVIRPNSERPKFEFNQYSFDVAEDVNPSTLVGSVIATTQSPGSNIQYEILSTNQNWFRINNQGSIYTVGRIDRETKPSVLLNIQAESGLNPVWATTQVNITIADVNDNKPEFTIYGDGIRLPVKEDVVVGTSIYGVHANDKDDGLNGTVRYKLLTNPKDLFDIDALSGEIRLKNELDYETNDQFLLKIVAHDQGTPQQESSTATVTIDVIDVNDNVPIFTKRIYDFNVKENAELNSKFGTVNATDKDSSHHGGQMSFGFAESPYTDIFGMYPTGELYVKRDLDREIQDLYVINVVVTDIGQIRLSSTATVRIHVTDANDNRPSFTQSEYHFDIEENQQVGSTVGQVVALDRDTGINAELHYSFKTSQNKFVINPHNGEITTKTKLDREDQGSYQLEVKVVDKGATPLDGATKVKITVLDMNDNKPKFQGRQPYSESVLENKPKGTEVIQMVATDPDAAENGFVSYVLDPASTSADGLQNFAIHPKTGWITTKEVLDYEQRSRYLLVVIAKDGGNPGTDNRAEVEIKVKDDNDEAPLFHASKVTFDVIENSPIRTTVGRVQAHDLDSGENGRVSYYIMSGNVFSLFAVDMSSGEIYSIREIDYEESSSHVLGIKAIDNNILYPRSNNISVTINIIDLNDNQPKFEKDPIILQTIKENSMIGQVVYTFTAVDRDSGLNGTVQYSIKSETSSGPEPNHGSYFTIDSNSGQLKIANNIDYEKVHQISLIVKAQDRCPSPSNILESSVTTVVFIMDTNDNYPIFESRTSIHVSEDESVGYPIMHVIAVDKDSNKDKSGNNIIVYNIISGNEDKHFKLDSNSGLLTISSQLDREKKERYFLNISAEDHGSPKRTSYKLLNIIIDDVNDNIPQFNNNTYYATVPENTGPGATLITVTAVDNDIGDNGKLTYLIPEGIADNLFEIEAKTGVITTRTELDREIRSAYIITVYVQDGGYPTQYDMTTVVIEVEDINDNSPIFQSSSYSLNIPENRPESSVMAFVAHDADDGENAVLSYSIIGGNDGHFLINGKTGELTCTPLDREVKKLYNLTVSAVDGGTPSRRGQANVFIQVLDENDNNPVFSRSEYSKTIKEDIAKGEVVLQVSATDKDYGHNGEVTFSLGNDTEGFFSVNSTSGEIITTGVFDREKKGQYNFEIIAHDGGISGPRNASAIVRITLQDVNDNAPVFNQVPYRVDVPPNTDANKQILIVGAKDPDLGENKKLTYNLQSESGSTSLQYFRIDPQTGEIVTKQSLSNAGVYHNLKVVVLDNGNPRLSSTGVVEITVGTTTPNPPLKFKQVHYSVEIREHSPTLTPVIRVSATSSVSGTIRYSFANGNDDQIFSIDQNTGEIKVANSDKLDYEVSQSVRMVVAAEQYKNHAYATLQVNLTDINDNSPKFAQTKYVSAVWESNEPETYVTKVLARDADSGYNGRITYNIIGGNKDRAFVIDPPHTGIVKTNIDKLDREIRDSYRLVIQAIDEGEQPKSSSCILSISIIDVNDNQPYFPPQKPVFLKENMEIGSHVTTVTASDVDPDHSLIYDFSTDGNPENTFNIDRLSGRITLAKPVDHEQRKHYMIDIKVSDGLHTDFKQVDINIDDINDNSPDFSQKSYQVSLPELTSMNYPVISVNATDKDTGQNSDITYSISDNPLDSFYIDSNNGTIFTKKSINNTTDESILQLVVTATDNGRPRLSSMVTVHIQITSVNKFAPIFDEQLYMKNISEASNRGDLLLQVRATDKDNTHHHDDIDYTLISGSTDIFQIRRRTGEIFLNGDLDREKVGQYTLKVMATDRGDTPKSSTSNINIIVTDVNDNAPYFLEKDYFKILPENFTSEQVFLIVGAEDADIGPNADIQYTITSGNGKGLFIIHGTKGEISIMTGMELDYETDQSHRLIIRAVDCKSCPQEVTKLSAFVTVDINVTDINDSKPKFPVDHYVESVYENRPVRSIVFQAHANDRDSGMFGLVRYSLIPGQDSDYFTMDSDTGYVRTQMSFDYEERKAYRVRISGVDIGGLRSEANVTILIRDEDEFAPTFIKKTYDFDIQGNAKKGDILGQVGALDEDGGEAGKVYFYFKYPSSYDYFAVNASSGVISVARSFHEDVPEDNRVKRALKEEETTIVVIATSGLDNSMESTATIAVKIDRTCDGCKYVPSTKEEGLSPVVLALVIVVCIIIVIVVIVIAAVLFIRKRKHKAKKAQPEPRQYEPSFDQIPPAILHPNVGPPPYRQVSPYDRNIANITSSDISNHSHNSASSGRGSAEEEEDEEIRMINSNNFINHSQGYLRRKAMPDSGIQQDDDSMSEPSVQNHQEYLARLGIDSTKIGNKNKKKNVAPSVESMHHFSDEGGGEGDIGIDYNKLTDGETDDEVAMIDKNRVLDFPNPEKQHAGSLSSVINSEEEYSGSYNWDYLLDWGPQYQPLAHVFAEIAKLKDDNVTPKKQPIRTVPQKPLLNKLNPQVKMVPPPMITNTPPKAISQPASRTSHSSSSSNQSQRASTMDTSLPSLPRSPISYESNYNSPALTPSFTPSLSPLAAHTPSTISPAVSSQVNSGPNSGQNTPGRIVIRNGQIALTSASDPQEFRI</sequence>
<feature type="domain" description="Cadherin" evidence="17">
    <location>
        <begin position="1337"/>
        <end position="1441"/>
    </location>
</feature>
<evidence type="ECO:0000256" key="5">
    <source>
        <dbReference type="ARBA" id="ARBA00022723"/>
    </source>
</evidence>
<dbReference type="Proteomes" id="UP000030746">
    <property type="component" value="Unassembled WGS sequence"/>
</dbReference>
<feature type="domain" description="Cadherin" evidence="17">
    <location>
        <begin position="482"/>
        <end position="586"/>
    </location>
</feature>
<keyword evidence="19" id="KW-1185">Reference proteome</keyword>
<feature type="compositionally biased region" description="Polar residues" evidence="15">
    <location>
        <begin position="2486"/>
        <end position="2502"/>
    </location>
</feature>
<dbReference type="Pfam" id="PF00028">
    <property type="entry name" value="Cadherin"/>
    <property type="match status" value="21"/>
</dbReference>
<dbReference type="Gene3D" id="4.10.900.10">
    <property type="entry name" value="TCF3-CBD (Catenin binding domain)"/>
    <property type="match status" value="1"/>
</dbReference>
<keyword evidence="2" id="KW-1003">Cell membrane</keyword>
<feature type="domain" description="Cadherin" evidence="17">
    <location>
        <begin position="1442"/>
        <end position="1548"/>
    </location>
</feature>
<evidence type="ECO:0000256" key="2">
    <source>
        <dbReference type="ARBA" id="ARBA00022475"/>
    </source>
</evidence>
<feature type="region of interest" description="Disordered" evidence="15">
    <location>
        <begin position="2699"/>
        <end position="2758"/>
    </location>
</feature>
<dbReference type="FunFam" id="2.60.40.60:FF:000039">
    <property type="entry name" value="FAT atypical cadherin 3"/>
    <property type="match status" value="1"/>
</dbReference>
<proteinExistence type="predicted"/>
<feature type="region of interest" description="Disordered" evidence="15">
    <location>
        <begin position="2779"/>
        <end position="2804"/>
    </location>
</feature>
<evidence type="ECO:0000256" key="14">
    <source>
        <dbReference type="PROSITE-ProRule" id="PRU00043"/>
    </source>
</evidence>
<evidence type="ECO:0000256" key="1">
    <source>
        <dbReference type="ARBA" id="ARBA00004251"/>
    </source>
</evidence>
<dbReference type="CDD" id="cd11304">
    <property type="entry name" value="Cadherin_repeat"/>
    <property type="match status" value="22"/>
</dbReference>
<keyword evidence="13" id="KW-0325">Glycoprotein</keyword>
<evidence type="ECO:0000313" key="18">
    <source>
        <dbReference type="EMBL" id="ESO98121.1"/>
    </source>
</evidence>
<dbReference type="GO" id="GO:0005509">
    <property type="term" value="F:calcium ion binding"/>
    <property type="evidence" value="ECO:0007669"/>
    <property type="project" value="UniProtKB-UniRule"/>
</dbReference>
<dbReference type="InterPro" id="IPR020894">
    <property type="entry name" value="Cadherin_CS"/>
</dbReference>
<dbReference type="GO" id="GO:0007163">
    <property type="term" value="P:establishment or maintenance of cell polarity"/>
    <property type="evidence" value="ECO:0007669"/>
    <property type="project" value="UniProtKB-ARBA"/>
</dbReference>
<dbReference type="InterPro" id="IPR050971">
    <property type="entry name" value="Cadherin-domain_protein"/>
</dbReference>
<dbReference type="InterPro" id="IPR027397">
    <property type="entry name" value="Catenin-bd_sf"/>
</dbReference>
<evidence type="ECO:0000256" key="12">
    <source>
        <dbReference type="ARBA" id="ARBA00023157"/>
    </source>
</evidence>
<dbReference type="FunFam" id="2.60.40.60:FF:000015">
    <property type="entry name" value="FAT atypical cadherin 1"/>
    <property type="match status" value="2"/>
</dbReference>
<keyword evidence="5" id="KW-0479">Metal-binding</keyword>
<evidence type="ECO:0000256" key="10">
    <source>
        <dbReference type="ARBA" id="ARBA00022989"/>
    </source>
</evidence>
<feature type="domain" description="Cadherin" evidence="17">
    <location>
        <begin position="275"/>
        <end position="374"/>
    </location>
</feature>
<dbReference type="GO" id="GO:0007156">
    <property type="term" value="P:homophilic cell adhesion via plasma membrane adhesion molecules"/>
    <property type="evidence" value="ECO:0007669"/>
    <property type="project" value="InterPro"/>
</dbReference>
<dbReference type="KEGG" id="lgi:LOTGIDRAFT_174335"/>
<feature type="domain" description="Cadherin" evidence="17">
    <location>
        <begin position="1550"/>
        <end position="1650"/>
    </location>
</feature>
<feature type="domain" description="Cadherin" evidence="17">
    <location>
        <begin position="385"/>
        <end position="481"/>
    </location>
</feature>
<dbReference type="Gene3D" id="2.60.40.60">
    <property type="entry name" value="Cadherins"/>
    <property type="match status" value="22"/>
</dbReference>
<feature type="domain" description="Cadherin" evidence="17">
    <location>
        <begin position="171"/>
        <end position="274"/>
    </location>
</feature>
<keyword evidence="12" id="KW-1015">Disulfide bond</keyword>
<evidence type="ECO:0000256" key="8">
    <source>
        <dbReference type="ARBA" id="ARBA00022837"/>
    </source>
</evidence>
<feature type="domain" description="Cadherin" evidence="17">
    <location>
        <begin position="2180"/>
        <end position="2282"/>
    </location>
</feature>
<feature type="domain" description="Cadherin" evidence="17">
    <location>
        <begin position="587"/>
        <end position="689"/>
    </location>
</feature>
<evidence type="ECO:0000256" key="15">
    <source>
        <dbReference type="SAM" id="MobiDB-lite"/>
    </source>
</evidence>
<dbReference type="FunFam" id="2.60.40.60:FF:000081">
    <property type="entry name" value="protocadherin Fat 4"/>
    <property type="match status" value="1"/>
</dbReference>
<dbReference type="EMBL" id="KB201271">
    <property type="protein sequence ID" value="ESO98121.1"/>
    <property type="molecule type" value="Genomic_DNA"/>
</dbReference>
<feature type="domain" description="Cadherin" evidence="17">
    <location>
        <begin position="1963"/>
        <end position="2067"/>
    </location>
</feature>
<dbReference type="GO" id="GO:0048731">
    <property type="term" value="P:system development"/>
    <property type="evidence" value="ECO:0007669"/>
    <property type="project" value="UniProtKB-ARBA"/>
</dbReference>
<dbReference type="InterPro" id="IPR002126">
    <property type="entry name" value="Cadherin-like_dom"/>
</dbReference>
<evidence type="ECO:0000256" key="11">
    <source>
        <dbReference type="ARBA" id="ARBA00023136"/>
    </source>
</evidence>
<dbReference type="PRINTS" id="PR00205">
    <property type="entry name" value="CADHERIN"/>
</dbReference>
<evidence type="ECO:0000256" key="9">
    <source>
        <dbReference type="ARBA" id="ARBA00022889"/>
    </source>
</evidence>
<keyword evidence="7" id="KW-0677">Repeat</keyword>
<organism evidence="18 19">
    <name type="scientific">Lottia gigantea</name>
    <name type="common">Giant owl limpet</name>
    <dbReference type="NCBI Taxonomy" id="225164"/>
    <lineage>
        <taxon>Eukaryota</taxon>
        <taxon>Metazoa</taxon>
        <taxon>Spiralia</taxon>
        <taxon>Lophotrochozoa</taxon>
        <taxon>Mollusca</taxon>
        <taxon>Gastropoda</taxon>
        <taxon>Patellogastropoda</taxon>
        <taxon>Lottioidea</taxon>
        <taxon>Lottiidae</taxon>
        <taxon>Lottia</taxon>
    </lineage>
</organism>
<dbReference type="FunFam" id="2.60.40.60:FF:000116">
    <property type="entry name" value="Dachsous cadherin-related 2"/>
    <property type="match status" value="1"/>
</dbReference>
<dbReference type="GO" id="GO:0048729">
    <property type="term" value="P:tissue morphogenesis"/>
    <property type="evidence" value="ECO:0007669"/>
    <property type="project" value="UniProtKB-ARBA"/>
</dbReference>
<feature type="domain" description="Cadherin" evidence="17">
    <location>
        <begin position="1757"/>
        <end position="1857"/>
    </location>
</feature>
<name>V4AX38_LOTGI</name>
<dbReference type="RefSeq" id="XP_009051188.1">
    <property type="nucleotide sequence ID" value="XM_009052940.1"/>
</dbReference>
<dbReference type="GO" id="GO:0009887">
    <property type="term" value="P:animal organ morphogenesis"/>
    <property type="evidence" value="ECO:0007669"/>
    <property type="project" value="UniProtKB-ARBA"/>
</dbReference>
<keyword evidence="8 14" id="KW-0106">Calcium</keyword>
<dbReference type="OrthoDB" id="6252479at2759"/>
<dbReference type="SUPFAM" id="SSF49313">
    <property type="entry name" value="Cadherin-like"/>
    <property type="match status" value="22"/>
</dbReference>
<keyword evidence="4 16" id="KW-0812">Transmembrane</keyword>